<evidence type="ECO:0000259" key="6">
    <source>
        <dbReference type="PROSITE" id="PS50885"/>
    </source>
</evidence>
<dbReference type="CDD" id="cd06225">
    <property type="entry name" value="HAMP"/>
    <property type="match status" value="1"/>
</dbReference>
<evidence type="ECO:0000259" key="5">
    <source>
        <dbReference type="PROSITE" id="PS50111"/>
    </source>
</evidence>
<keyword evidence="4" id="KW-0472">Membrane</keyword>
<dbReference type="PANTHER" id="PTHR32089">
    <property type="entry name" value="METHYL-ACCEPTING CHEMOTAXIS PROTEIN MCPB"/>
    <property type="match status" value="1"/>
</dbReference>
<dbReference type="SMART" id="SM00304">
    <property type="entry name" value="HAMP"/>
    <property type="match status" value="1"/>
</dbReference>
<feature type="domain" description="HAMP" evidence="6">
    <location>
        <begin position="211"/>
        <end position="259"/>
    </location>
</feature>
<dbReference type="PROSITE" id="PS50111">
    <property type="entry name" value="CHEMOTAXIS_TRANSDUC_2"/>
    <property type="match status" value="1"/>
</dbReference>
<dbReference type="Gene3D" id="1.10.287.950">
    <property type="entry name" value="Methyl-accepting chemotaxis protein"/>
    <property type="match status" value="1"/>
</dbReference>
<proteinExistence type="inferred from homology"/>
<dbReference type="EMBL" id="FNJM01000009">
    <property type="protein sequence ID" value="SDP61789.1"/>
    <property type="molecule type" value="Genomic_DNA"/>
</dbReference>
<feature type="transmembrane region" description="Helical" evidence="4">
    <location>
        <begin position="6"/>
        <end position="28"/>
    </location>
</feature>
<dbReference type="Pfam" id="PF00015">
    <property type="entry name" value="MCPsignal"/>
    <property type="match status" value="1"/>
</dbReference>
<dbReference type="PANTHER" id="PTHR32089:SF112">
    <property type="entry name" value="LYSOZYME-LIKE PROTEIN-RELATED"/>
    <property type="match status" value="1"/>
</dbReference>
<dbReference type="RefSeq" id="WP_089971092.1">
    <property type="nucleotide sequence ID" value="NZ_FNJM01000009.1"/>
</dbReference>
<evidence type="ECO:0000256" key="1">
    <source>
        <dbReference type="ARBA" id="ARBA00023224"/>
    </source>
</evidence>
<dbReference type="AlphaFoldDB" id="A0A1H0U6K9"/>
<comment type="similarity">
    <text evidence="2">Belongs to the methyl-accepting chemotaxis (MCP) protein family.</text>
</comment>
<keyword evidence="4" id="KW-0812">Transmembrane</keyword>
<dbReference type="STRING" id="94869.SAMN04488529_10987"/>
<dbReference type="OrthoDB" id="9814363at2"/>
<dbReference type="PROSITE" id="PS50885">
    <property type="entry name" value="HAMP"/>
    <property type="match status" value="1"/>
</dbReference>
<evidence type="ECO:0000256" key="4">
    <source>
        <dbReference type="SAM" id="Phobius"/>
    </source>
</evidence>
<dbReference type="InterPro" id="IPR003660">
    <property type="entry name" value="HAMP_dom"/>
</dbReference>
<accession>A0A1H0U6K9</accession>
<keyword evidence="8" id="KW-1185">Reference proteome</keyword>
<dbReference type="InterPro" id="IPR004089">
    <property type="entry name" value="MCPsignal_dom"/>
</dbReference>
<dbReference type="GO" id="GO:0016020">
    <property type="term" value="C:membrane"/>
    <property type="evidence" value="ECO:0007669"/>
    <property type="project" value="InterPro"/>
</dbReference>
<dbReference type="Proteomes" id="UP000198597">
    <property type="component" value="Unassembled WGS sequence"/>
</dbReference>
<protein>
    <submittedName>
        <fullName evidence="7">Methyl-accepting chemotaxis protein</fullName>
    </submittedName>
</protein>
<dbReference type="GO" id="GO:0007165">
    <property type="term" value="P:signal transduction"/>
    <property type="evidence" value="ECO:0007669"/>
    <property type="project" value="UniProtKB-KW"/>
</dbReference>
<organism evidence="7 8">
    <name type="scientific">Clostridium gasigenes</name>
    <dbReference type="NCBI Taxonomy" id="94869"/>
    <lineage>
        <taxon>Bacteria</taxon>
        <taxon>Bacillati</taxon>
        <taxon>Bacillota</taxon>
        <taxon>Clostridia</taxon>
        <taxon>Eubacteriales</taxon>
        <taxon>Clostridiaceae</taxon>
        <taxon>Clostridium</taxon>
    </lineage>
</organism>
<feature type="domain" description="Methyl-accepting transducer" evidence="5">
    <location>
        <begin position="278"/>
        <end position="529"/>
    </location>
</feature>
<dbReference type="SUPFAM" id="SSF58104">
    <property type="entry name" value="Methyl-accepting chemotaxis protein (MCP) signaling domain"/>
    <property type="match status" value="1"/>
</dbReference>
<dbReference type="Gene3D" id="6.10.340.10">
    <property type="match status" value="1"/>
</dbReference>
<evidence type="ECO:0000313" key="8">
    <source>
        <dbReference type="Proteomes" id="UP000198597"/>
    </source>
</evidence>
<evidence type="ECO:0000256" key="2">
    <source>
        <dbReference type="ARBA" id="ARBA00029447"/>
    </source>
</evidence>
<gene>
    <name evidence="7" type="ORF">SAMN04488529_10987</name>
</gene>
<dbReference type="Pfam" id="PF00672">
    <property type="entry name" value="HAMP"/>
    <property type="match status" value="1"/>
</dbReference>
<feature type="transmembrane region" description="Helical" evidence="4">
    <location>
        <begin position="185"/>
        <end position="206"/>
    </location>
</feature>
<keyword evidence="4" id="KW-1133">Transmembrane helix</keyword>
<sequence length="565" mass="62368">MKISKFLKISGITFIVIALLAIFMTLYLNTGLNKTNIAVKNAAEFKQLGIDLANSSDYLTNEARAYVQFGDKIHFDNYWKEVNETKTRDSVVKRLKELNAPKDELALIEKAKQNSDALIATEDAAMKAVEGKNFDQARILMFNSNYEANKKIITDPLIEFQNKMNARAQNESDSAQKNLDLIIKATNTLIIIMILFIIFIFTVLHIKISKLHILSEKLEELSNNEGDLTTRIEITSKDEIGDISTAVNKIMITLQTLVKNINTTTADVNEETKNLFNSIKDISGKMKYINKASSHISDGTSDLSAITEEISASIEQVEGTSIDLKDNAEIENVSAKEIEVRALQLKSKGIKSSEEAKIIFNEKNNKVMQAIEEGKIVNEIHLMTESIKSIAAQTNLLALNAAIEAARAGDQGKGFAVVADEVRNLAEQSTITVANIQGVVSKVQASFDNLSENSKDLLTYIEKDVTEIYDLLFQTGVDYEQDAKAVAIRAESVTVAATTMSESMNQVGQAVQSTILTAVETAGNAEDIAKSTREVLTNMETISVVADRQSELIESLNMLVNRFKV</sequence>
<dbReference type="SMART" id="SM00283">
    <property type="entry name" value="MA"/>
    <property type="match status" value="1"/>
</dbReference>
<evidence type="ECO:0000313" key="7">
    <source>
        <dbReference type="EMBL" id="SDP61789.1"/>
    </source>
</evidence>
<reference evidence="7 8" key="1">
    <citation type="submission" date="2016-10" db="EMBL/GenBank/DDBJ databases">
        <authorList>
            <person name="de Groot N.N."/>
        </authorList>
    </citation>
    <scope>NUCLEOTIDE SEQUENCE [LARGE SCALE GENOMIC DNA]</scope>
    <source>
        <strain evidence="7 8">DSM 12272</strain>
    </source>
</reference>
<evidence type="ECO:0000256" key="3">
    <source>
        <dbReference type="PROSITE-ProRule" id="PRU00284"/>
    </source>
</evidence>
<name>A0A1H0U6K9_9CLOT</name>
<keyword evidence="1 3" id="KW-0807">Transducer</keyword>